<protein>
    <recommendedName>
        <fullName evidence="10">Major facilitator superfamily (MFS) profile domain-containing protein</fullName>
    </recommendedName>
</protein>
<dbReference type="InterPro" id="IPR020846">
    <property type="entry name" value="MFS_dom"/>
</dbReference>
<feature type="transmembrane region" description="Helical" evidence="9">
    <location>
        <begin position="407"/>
        <end position="427"/>
    </location>
</feature>
<dbReference type="Gene3D" id="1.20.1250.20">
    <property type="entry name" value="MFS general substrate transporter like domains"/>
    <property type="match status" value="1"/>
</dbReference>
<keyword evidence="12" id="KW-1185">Reference proteome</keyword>
<dbReference type="EMBL" id="JAWZYT010005022">
    <property type="protein sequence ID" value="KAK4291851.1"/>
    <property type="molecule type" value="Genomic_DNA"/>
</dbReference>
<evidence type="ECO:0000256" key="4">
    <source>
        <dbReference type="ARBA" id="ARBA00022597"/>
    </source>
</evidence>
<dbReference type="Proteomes" id="UP001292094">
    <property type="component" value="Unassembled WGS sequence"/>
</dbReference>
<evidence type="ECO:0000313" key="12">
    <source>
        <dbReference type="Proteomes" id="UP001292094"/>
    </source>
</evidence>
<name>A0AAE1NLZ1_9EUCA</name>
<dbReference type="InterPro" id="IPR036259">
    <property type="entry name" value="MFS_trans_sf"/>
</dbReference>
<dbReference type="InterPro" id="IPR005829">
    <property type="entry name" value="Sugar_transporter_CS"/>
</dbReference>
<evidence type="ECO:0000256" key="6">
    <source>
        <dbReference type="ARBA" id="ARBA00022989"/>
    </source>
</evidence>
<dbReference type="Pfam" id="PF00083">
    <property type="entry name" value="Sugar_tr"/>
    <property type="match status" value="1"/>
</dbReference>
<feature type="compositionally biased region" description="Low complexity" evidence="8">
    <location>
        <begin position="517"/>
        <end position="533"/>
    </location>
</feature>
<feature type="transmembrane region" description="Helical" evidence="9">
    <location>
        <begin position="305"/>
        <end position="325"/>
    </location>
</feature>
<reference evidence="11" key="1">
    <citation type="submission" date="2023-11" db="EMBL/GenBank/DDBJ databases">
        <title>Genome assemblies of two species of porcelain crab, Petrolisthes cinctipes and Petrolisthes manimaculis (Anomura: Porcellanidae).</title>
        <authorList>
            <person name="Angst P."/>
        </authorList>
    </citation>
    <scope>NUCLEOTIDE SEQUENCE</scope>
    <source>
        <strain evidence="11">PB745_02</strain>
        <tissue evidence="11">Gill</tissue>
    </source>
</reference>
<dbReference type="PROSITE" id="PS00216">
    <property type="entry name" value="SUGAR_TRANSPORT_1"/>
    <property type="match status" value="2"/>
</dbReference>
<keyword evidence="6 9" id="KW-1133">Transmembrane helix</keyword>
<dbReference type="SUPFAM" id="SSF103473">
    <property type="entry name" value="MFS general substrate transporter"/>
    <property type="match status" value="1"/>
</dbReference>
<evidence type="ECO:0000256" key="5">
    <source>
        <dbReference type="ARBA" id="ARBA00022692"/>
    </source>
</evidence>
<feature type="transmembrane region" description="Helical" evidence="9">
    <location>
        <begin position="30"/>
        <end position="53"/>
    </location>
</feature>
<dbReference type="PROSITE" id="PS00217">
    <property type="entry name" value="SUGAR_TRANSPORT_2"/>
    <property type="match status" value="1"/>
</dbReference>
<keyword evidence="2" id="KW-0813">Transport</keyword>
<dbReference type="InterPro" id="IPR050549">
    <property type="entry name" value="MFS_Trehalose_Transporter"/>
</dbReference>
<evidence type="ECO:0000259" key="10">
    <source>
        <dbReference type="PROSITE" id="PS50850"/>
    </source>
</evidence>
<evidence type="ECO:0000256" key="8">
    <source>
        <dbReference type="SAM" id="MobiDB-lite"/>
    </source>
</evidence>
<feature type="transmembrane region" description="Helical" evidence="9">
    <location>
        <begin position="104"/>
        <end position="122"/>
    </location>
</feature>
<evidence type="ECO:0000256" key="7">
    <source>
        <dbReference type="ARBA" id="ARBA00023136"/>
    </source>
</evidence>
<feature type="region of interest" description="Disordered" evidence="8">
    <location>
        <begin position="512"/>
        <end position="552"/>
    </location>
</feature>
<feature type="domain" description="Major facilitator superfamily (MFS) profile" evidence="10">
    <location>
        <begin position="32"/>
        <end position="455"/>
    </location>
</feature>
<keyword evidence="7 9" id="KW-0472">Membrane</keyword>
<feature type="transmembrane region" description="Helical" evidence="9">
    <location>
        <begin position="186"/>
        <end position="207"/>
    </location>
</feature>
<evidence type="ECO:0000256" key="9">
    <source>
        <dbReference type="SAM" id="Phobius"/>
    </source>
</evidence>
<feature type="transmembrane region" description="Helical" evidence="9">
    <location>
        <begin position="162"/>
        <end position="180"/>
    </location>
</feature>
<dbReference type="AlphaFoldDB" id="A0AAE1NLZ1"/>
<feature type="transmembrane region" description="Helical" evidence="9">
    <location>
        <begin position="73"/>
        <end position="92"/>
    </location>
</feature>
<evidence type="ECO:0000256" key="3">
    <source>
        <dbReference type="ARBA" id="ARBA00022475"/>
    </source>
</evidence>
<comment type="subcellular location">
    <subcellularLocation>
        <location evidence="1">Cell membrane</location>
        <topology evidence="1">Multi-pass membrane protein</topology>
    </subcellularLocation>
</comment>
<keyword evidence="3" id="KW-1003">Cell membrane</keyword>
<organism evidence="11 12">
    <name type="scientific">Petrolisthes manimaculis</name>
    <dbReference type="NCBI Taxonomy" id="1843537"/>
    <lineage>
        <taxon>Eukaryota</taxon>
        <taxon>Metazoa</taxon>
        <taxon>Ecdysozoa</taxon>
        <taxon>Arthropoda</taxon>
        <taxon>Crustacea</taxon>
        <taxon>Multicrustacea</taxon>
        <taxon>Malacostraca</taxon>
        <taxon>Eumalacostraca</taxon>
        <taxon>Eucarida</taxon>
        <taxon>Decapoda</taxon>
        <taxon>Pleocyemata</taxon>
        <taxon>Anomura</taxon>
        <taxon>Galatheoidea</taxon>
        <taxon>Porcellanidae</taxon>
        <taxon>Petrolisthes</taxon>
    </lineage>
</organism>
<dbReference type="InterPro" id="IPR003663">
    <property type="entry name" value="Sugar/inositol_transpt"/>
</dbReference>
<feature type="transmembrane region" description="Helical" evidence="9">
    <location>
        <begin position="433"/>
        <end position="451"/>
    </location>
</feature>
<feature type="region of interest" description="Disordered" evidence="8">
    <location>
        <begin position="471"/>
        <end position="494"/>
    </location>
</feature>
<feature type="transmembrane region" description="Helical" evidence="9">
    <location>
        <begin position="128"/>
        <end position="150"/>
    </location>
</feature>
<dbReference type="PANTHER" id="PTHR48021:SF1">
    <property type="entry name" value="GH07001P-RELATED"/>
    <property type="match status" value="1"/>
</dbReference>
<sequence length="567" mass="60796">MKANGVKQSVESGQQTASADDNKPKEKIRVWTQVLACVGAAIGQAAVGAVSGWSGGSLPSLQDDPDLTPTTAQTAWIVSIMALGAMLGGAMAGRLMDAVGRRRTLLLAAPVLMAGWALMGLAPNVPTIIVGRFVAGLSTGFILASSQVFTSESCESRLRGKMSSLPTLFFTSGTLSAYTGGALLSWRYNCIVCAASCIPMILILLVVPETPYWLLLKGQRSKSEAALRWLRGGQCELEPVLRTMEDKLDAVGSKLSMRELWHPRTRTPLLMALFLQAAQQLCGGTLLFFYTSTVYITMGHSKSNLAAVYTGIAQLTTSGISLLLVDRVGRRPLMITSTAIVGTLLIAMGFYQQSRMMGGASIDWLPILLVLLTVSGYCLGCRSVPLILSSELFNTTARSTAQASCTLFNRGLNMAVMQIFPFFLAGAGLSTVFFVHGCIGLLSSLVTFLWIPETKNKTLEEIQEYFEERAANKNNNGGSGSGNNNGGSGSGTPFSSSPLGSFFSKFTLTNTEKNNQKQKQQQQQQQQQSQSSQPELPLKTNTNTTSSSHMYVKEGVANSIVINDDLP</sequence>
<proteinExistence type="predicted"/>
<keyword evidence="5 9" id="KW-0812">Transmembrane</keyword>
<feature type="transmembrane region" description="Helical" evidence="9">
    <location>
        <begin position="332"/>
        <end position="352"/>
    </location>
</feature>
<dbReference type="GO" id="GO:0005886">
    <property type="term" value="C:plasma membrane"/>
    <property type="evidence" value="ECO:0007669"/>
    <property type="project" value="UniProtKB-SubCell"/>
</dbReference>
<dbReference type="InterPro" id="IPR005828">
    <property type="entry name" value="MFS_sugar_transport-like"/>
</dbReference>
<gene>
    <name evidence="11" type="ORF">Pmani_035345</name>
</gene>
<dbReference type="FunFam" id="1.20.1250.20:FF:000218">
    <property type="entry name" value="facilitated trehalose transporter Tret1"/>
    <property type="match status" value="1"/>
</dbReference>
<dbReference type="PANTHER" id="PTHR48021">
    <property type="match status" value="1"/>
</dbReference>
<feature type="compositionally biased region" description="Polar residues" evidence="8">
    <location>
        <begin position="1"/>
        <end position="19"/>
    </location>
</feature>
<evidence type="ECO:0000256" key="1">
    <source>
        <dbReference type="ARBA" id="ARBA00004651"/>
    </source>
</evidence>
<evidence type="ECO:0000313" key="11">
    <source>
        <dbReference type="EMBL" id="KAK4291851.1"/>
    </source>
</evidence>
<feature type="transmembrane region" description="Helical" evidence="9">
    <location>
        <begin position="364"/>
        <end position="387"/>
    </location>
</feature>
<evidence type="ECO:0000256" key="2">
    <source>
        <dbReference type="ARBA" id="ARBA00022448"/>
    </source>
</evidence>
<dbReference type="GO" id="GO:0022857">
    <property type="term" value="F:transmembrane transporter activity"/>
    <property type="evidence" value="ECO:0007669"/>
    <property type="project" value="InterPro"/>
</dbReference>
<feature type="region of interest" description="Disordered" evidence="8">
    <location>
        <begin position="1"/>
        <end position="24"/>
    </location>
</feature>
<dbReference type="PRINTS" id="PR00171">
    <property type="entry name" value="SUGRTRNSPORT"/>
</dbReference>
<keyword evidence="4" id="KW-0762">Sugar transport</keyword>
<feature type="compositionally biased region" description="Gly residues" evidence="8">
    <location>
        <begin position="477"/>
        <end position="490"/>
    </location>
</feature>
<feature type="compositionally biased region" description="Polar residues" evidence="8">
    <location>
        <begin position="539"/>
        <end position="549"/>
    </location>
</feature>
<dbReference type="PROSITE" id="PS50850">
    <property type="entry name" value="MFS"/>
    <property type="match status" value="1"/>
</dbReference>
<accession>A0AAE1NLZ1</accession>
<comment type="caution">
    <text evidence="11">The sequence shown here is derived from an EMBL/GenBank/DDBJ whole genome shotgun (WGS) entry which is preliminary data.</text>
</comment>
<feature type="transmembrane region" description="Helical" evidence="9">
    <location>
        <begin position="267"/>
        <end position="290"/>
    </location>
</feature>